<keyword evidence="5" id="KW-0807">Transducer</keyword>
<evidence type="ECO:0000256" key="6">
    <source>
        <dbReference type="SAM" id="MobiDB-lite"/>
    </source>
</evidence>
<evidence type="ECO:0000313" key="9">
    <source>
        <dbReference type="Proteomes" id="UP001141253"/>
    </source>
</evidence>
<keyword evidence="9" id="KW-1185">Reference proteome</keyword>
<evidence type="ECO:0000259" key="7">
    <source>
        <dbReference type="SMART" id="SM01224"/>
    </source>
</evidence>
<dbReference type="SMART" id="SM01224">
    <property type="entry name" value="G_gamma"/>
    <property type="match status" value="1"/>
</dbReference>
<keyword evidence="3" id="KW-0175">Coiled coil</keyword>
<proteinExistence type="predicted"/>
<gene>
    <name evidence="8" type="ORF">OIU77_019672</name>
</gene>
<accession>A0ABQ9CHV5</accession>
<protein>
    <recommendedName>
        <fullName evidence="7">G protein gamma domain-containing protein</fullName>
    </recommendedName>
</protein>
<name>A0ABQ9CHV5_9ROSI</name>
<comment type="subcellular location">
    <subcellularLocation>
        <location evidence="1">Cell membrane</location>
    </subcellularLocation>
</comment>
<reference evidence="8" key="2">
    <citation type="journal article" date="2023" name="Int. J. Mol. Sci.">
        <title>De Novo Assembly and Annotation of 11 Diverse Shrub Willow (Salix) Genomes Reveals Novel Gene Organization in Sex-Linked Regions.</title>
        <authorList>
            <person name="Hyden B."/>
            <person name="Feng K."/>
            <person name="Yates T.B."/>
            <person name="Jawdy S."/>
            <person name="Cereghino C."/>
            <person name="Smart L.B."/>
            <person name="Muchero W."/>
        </authorList>
    </citation>
    <scope>NUCLEOTIDE SEQUENCE</scope>
    <source>
        <tissue evidence="8">Shoot tip</tissue>
    </source>
</reference>
<dbReference type="Pfam" id="PF00631">
    <property type="entry name" value="G-gamma"/>
    <property type="match status" value="1"/>
</dbReference>
<evidence type="ECO:0000256" key="2">
    <source>
        <dbReference type="ARBA" id="ARBA00022475"/>
    </source>
</evidence>
<dbReference type="EMBL" id="JAPFFI010000003">
    <property type="protein sequence ID" value="KAJ6398958.1"/>
    <property type="molecule type" value="Genomic_DNA"/>
</dbReference>
<dbReference type="PANTHER" id="PTHR35129">
    <property type="entry name" value="GUANINE NUCLEOTIDE-BINDING PROTEIN SUBUNIT GAMMA 1"/>
    <property type="match status" value="1"/>
</dbReference>
<sequence>MEPDSVEMEGQHSVSSLEEPKGDESAAGETSCSIPRTGPNKFLSKHRMVAAITLLQNQINFIQEELDQLDTFGESSIVCEELLSKVESIPDPLLPSTQGPVNASWDRWFKGNQNSRRRSAFLQDAFNIQQVGNRFTVALEFKVAVVIFGTTLVRSVLNLIILPDVLLDDPVNPFINVPNRVRTGFWFIRHLKNQHVNTISRFKDQETKKV</sequence>
<comment type="caution">
    <text evidence="8">The sequence shown here is derived from an EMBL/GenBank/DDBJ whole genome shotgun (WGS) entry which is preliminary data.</text>
</comment>
<feature type="domain" description="G protein gamma" evidence="7">
    <location>
        <begin position="48"/>
        <end position="123"/>
    </location>
</feature>
<evidence type="ECO:0000256" key="4">
    <source>
        <dbReference type="ARBA" id="ARBA00023136"/>
    </source>
</evidence>
<feature type="region of interest" description="Disordered" evidence="6">
    <location>
        <begin position="1"/>
        <end position="39"/>
    </location>
</feature>
<organism evidence="8 9">
    <name type="scientific">Salix suchowensis</name>
    <dbReference type="NCBI Taxonomy" id="1278906"/>
    <lineage>
        <taxon>Eukaryota</taxon>
        <taxon>Viridiplantae</taxon>
        <taxon>Streptophyta</taxon>
        <taxon>Embryophyta</taxon>
        <taxon>Tracheophyta</taxon>
        <taxon>Spermatophyta</taxon>
        <taxon>Magnoliopsida</taxon>
        <taxon>eudicotyledons</taxon>
        <taxon>Gunneridae</taxon>
        <taxon>Pentapetalae</taxon>
        <taxon>rosids</taxon>
        <taxon>fabids</taxon>
        <taxon>Malpighiales</taxon>
        <taxon>Salicaceae</taxon>
        <taxon>Saliceae</taxon>
        <taxon>Salix</taxon>
    </lineage>
</organism>
<dbReference type="InterPro" id="IPR045878">
    <property type="entry name" value="GG1/2"/>
</dbReference>
<evidence type="ECO:0000313" key="8">
    <source>
        <dbReference type="EMBL" id="KAJ6398958.1"/>
    </source>
</evidence>
<evidence type="ECO:0000256" key="3">
    <source>
        <dbReference type="ARBA" id="ARBA00023054"/>
    </source>
</evidence>
<dbReference type="InterPro" id="IPR015898">
    <property type="entry name" value="G-protein_gamma-like_dom"/>
</dbReference>
<keyword evidence="4" id="KW-0472">Membrane</keyword>
<evidence type="ECO:0000256" key="5">
    <source>
        <dbReference type="ARBA" id="ARBA00023224"/>
    </source>
</evidence>
<keyword evidence="2" id="KW-1003">Cell membrane</keyword>
<dbReference type="Proteomes" id="UP001141253">
    <property type="component" value="Chromosome 5"/>
</dbReference>
<reference evidence="8" key="1">
    <citation type="submission" date="2022-10" db="EMBL/GenBank/DDBJ databases">
        <authorList>
            <person name="Hyden B.L."/>
            <person name="Feng K."/>
            <person name="Yates T."/>
            <person name="Jawdy S."/>
            <person name="Smart L.B."/>
            <person name="Muchero W."/>
        </authorList>
    </citation>
    <scope>NUCLEOTIDE SEQUENCE</scope>
    <source>
        <tissue evidence="8">Shoot tip</tissue>
    </source>
</reference>
<evidence type="ECO:0000256" key="1">
    <source>
        <dbReference type="ARBA" id="ARBA00004236"/>
    </source>
</evidence>
<dbReference type="PANTHER" id="PTHR35129:SF5">
    <property type="entry name" value="GUANINE NUCLEOTIDE-BINDING PROTEIN SUBUNIT GAMMA 2"/>
    <property type="match status" value="1"/>
</dbReference>